<dbReference type="AlphaFoldDB" id="A0A3B6EDR7"/>
<dbReference type="SUPFAM" id="SSF51101">
    <property type="entry name" value="Mannose-binding lectins"/>
    <property type="match status" value="1"/>
</dbReference>
<evidence type="ECO:0000256" key="1">
    <source>
        <dbReference type="ARBA" id="ARBA00022734"/>
    </source>
</evidence>
<dbReference type="Gramene" id="TraesWEE_scaffold_045457_01G000100.1">
    <property type="protein sequence ID" value="TraesWEE_scaffold_045457_01G000100.1"/>
    <property type="gene ID" value="TraesWEE_scaffold_045457_01G000100"/>
</dbReference>
<sequence>MVYHEREEHERTCPGKAGAMQKQGRVVKMGPCGGGGVDVWEMDVRGVDRIVKVVLWHSGAVDAISVLYERDGREEQTRHWGKPEGQRSEVWWCGDEAPLVYGWHVQICLEPDEYLIGVKGNLGNFGGCFLLGRLTLIGNLRTFGPYGTREGPPFDLPAAGGKIVGFHGRSGGLLDALGTYVKMDD</sequence>
<reference evidence="3" key="2">
    <citation type="submission" date="2018-10" db="UniProtKB">
        <authorList>
            <consortium name="EnsemblPlants"/>
        </authorList>
    </citation>
    <scope>IDENTIFICATION</scope>
</reference>
<dbReference type="InterPro" id="IPR001229">
    <property type="entry name" value="Jacalin-like_lectin_dom"/>
</dbReference>
<dbReference type="PANTHER" id="PTHR46506">
    <property type="entry name" value="OS05G0143600 PROTEIN"/>
    <property type="match status" value="1"/>
</dbReference>
<dbReference type="Gramene" id="TraesROB_scaffold_076520_01G000100.1">
    <property type="protein sequence ID" value="TraesROB_scaffold_076520_01G000100.1"/>
    <property type="gene ID" value="TraesROB_scaffold_076520_01G000100"/>
</dbReference>
<dbReference type="Proteomes" id="UP000019116">
    <property type="component" value="Chromosome 3A"/>
</dbReference>
<dbReference type="STRING" id="4565.A0A3B6EDR7"/>
<dbReference type="Gramene" id="TraesCS3A03G0321600.2">
    <property type="protein sequence ID" value="TraesCS3A03G0321600.2.CDS"/>
    <property type="gene ID" value="TraesCS3A03G0321600"/>
</dbReference>
<organism evidence="3">
    <name type="scientific">Triticum aestivum</name>
    <name type="common">Wheat</name>
    <dbReference type="NCBI Taxonomy" id="4565"/>
    <lineage>
        <taxon>Eukaryota</taxon>
        <taxon>Viridiplantae</taxon>
        <taxon>Streptophyta</taxon>
        <taxon>Embryophyta</taxon>
        <taxon>Tracheophyta</taxon>
        <taxon>Spermatophyta</taxon>
        <taxon>Magnoliopsida</taxon>
        <taxon>Liliopsida</taxon>
        <taxon>Poales</taxon>
        <taxon>Poaceae</taxon>
        <taxon>BOP clade</taxon>
        <taxon>Pooideae</taxon>
        <taxon>Triticodae</taxon>
        <taxon>Triticeae</taxon>
        <taxon>Triticinae</taxon>
        <taxon>Triticum</taxon>
    </lineage>
</organism>
<feature type="domain" description="Jacalin-type lectin" evidence="2">
    <location>
        <begin position="26"/>
        <end position="183"/>
    </location>
</feature>
<protein>
    <recommendedName>
        <fullName evidence="2">Jacalin-type lectin domain-containing protein</fullName>
    </recommendedName>
</protein>
<dbReference type="Gene3D" id="2.100.10.30">
    <property type="entry name" value="Jacalin-like lectin domain"/>
    <property type="match status" value="1"/>
</dbReference>
<dbReference type="InterPro" id="IPR036404">
    <property type="entry name" value="Jacalin-like_lectin_dom_sf"/>
</dbReference>
<dbReference type="InterPro" id="IPR033734">
    <property type="entry name" value="Jacalin-like_lectin_dom_plant"/>
</dbReference>
<dbReference type="SMART" id="SM00915">
    <property type="entry name" value="Jacalin"/>
    <property type="match status" value="1"/>
</dbReference>
<proteinExistence type="predicted"/>
<keyword evidence="4" id="KW-1185">Reference proteome</keyword>
<reference evidence="3" key="1">
    <citation type="submission" date="2018-08" db="EMBL/GenBank/DDBJ databases">
        <authorList>
            <person name="Rossello M."/>
        </authorList>
    </citation>
    <scope>NUCLEOTIDE SEQUENCE [LARGE SCALE GENOMIC DNA]</scope>
    <source>
        <strain evidence="3">cv. Chinese Spring</strain>
    </source>
</reference>
<dbReference type="GO" id="GO:0030246">
    <property type="term" value="F:carbohydrate binding"/>
    <property type="evidence" value="ECO:0007669"/>
    <property type="project" value="UniProtKB-KW"/>
</dbReference>
<dbReference type="Pfam" id="PF01419">
    <property type="entry name" value="Jacalin"/>
    <property type="match status" value="1"/>
</dbReference>
<dbReference type="EnsemblPlants" id="TraesCS3A02G131600.1">
    <property type="protein sequence ID" value="TraesCS3A02G131600.1"/>
    <property type="gene ID" value="TraesCS3A02G131600"/>
</dbReference>
<evidence type="ECO:0000313" key="4">
    <source>
        <dbReference type="Proteomes" id="UP000019116"/>
    </source>
</evidence>
<dbReference type="Gramene" id="TraesRN3A0100325400.2">
    <property type="protein sequence ID" value="TraesRN3A0100325400.2"/>
    <property type="gene ID" value="TraesRN3A0100325400"/>
</dbReference>
<name>A0A3B6EDR7_WHEAT</name>
<dbReference type="Gramene" id="TraesCS3A02G131600.1">
    <property type="protein sequence ID" value="TraesCS3A02G131600.1"/>
    <property type="gene ID" value="TraesCS3A02G131600"/>
</dbReference>
<dbReference type="PROSITE" id="PS51752">
    <property type="entry name" value="JACALIN_LECTIN"/>
    <property type="match status" value="1"/>
</dbReference>
<dbReference type="SMR" id="A0A3B6EDR7"/>
<keyword evidence="1" id="KW-0430">Lectin</keyword>
<evidence type="ECO:0000313" key="3">
    <source>
        <dbReference type="EnsemblPlants" id="TraesCS3A02G131600.1"/>
    </source>
</evidence>
<dbReference type="Gramene" id="TraesCAD_scaffold_057951_01G000100.1">
    <property type="protein sequence ID" value="TraesCAD_scaffold_057951_01G000100.1"/>
    <property type="gene ID" value="TraesCAD_scaffold_057951_01G000100"/>
</dbReference>
<dbReference type="OrthoDB" id="737179at2759"/>
<accession>A0A3B6EDR7</accession>
<dbReference type="CDD" id="cd09612">
    <property type="entry name" value="Jacalin"/>
    <property type="match status" value="1"/>
</dbReference>
<dbReference type="Gramene" id="TraesCLE_scaffold_083510_01G000100.1">
    <property type="protein sequence ID" value="TraesCLE_scaffold_083510_01G000100.1"/>
    <property type="gene ID" value="TraesCLE_scaffold_083510_01G000100"/>
</dbReference>
<evidence type="ECO:0000259" key="2">
    <source>
        <dbReference type="PROSITE" id="PS51752"/>
    </source>
</evidence>